<evidence type="ECO:0000256" key="8">
    <source>
        <dbReference type="SAM" id="MobiDB-lite"/>
    </source>
</evidence>
<evidence type="ECO:0000313" key="10">
    <source>
        <dbReference type="EMBL" id="KAF2806453.1"/>
    </source>
</evidence>
<keyword evidence="5" id="KW-0862">Zinc</keyword>
<dbReference type="Proteomes" id="UP000504636">
    <property type="component" value="Unplaced"/>
</dbReference>
<keyword evidence="3" id="KW-0677">Repeat</keyword>
<evidence type="ECO:0000256" key="2">
    <source>
        <dbReference type="ARBA" id="ARBA00022723"/>
    </source>
</evidence>
<evidence type="ECO:0000259" key="9">
    <source>
        <dbReference type="PROSITE" id="PS50157"/>
    </source>
</evidence>
<dbReference type="GeneID" id="54469957"/>
<evidence type="ECO:0000256" key="5">
    <source>
        <dbReference type="ARBA" id="ARBA00022833"/>
    </source>
</evidence>
<feature type="region of interest" description="Disordered" evidence="8">
    <location>
        <begin position="46"/>
        <end position="67"/>
    </location>
</feature>
<dbReference type="AlphaFoldDB" id="A0A6A6YD59"/>
<dbReference type="GO" id="GO:0000785">
    <property type="term" value="C:chromatin"/>
    <property type="evidence" value="ECO:0007669"/>
    <property type="project" value="TreeGrafter"/>
</dbReference>
<dbReference type="PANTHER" id="PTHR40626:SF12">
    <property type="entry name" value="RFEC"/>
    <property type="match status" value="1"/>
</dbReference>
<evidence type="ECO:0000313" key="11">
    <source>
        <dbReference type="Proteomes" id="UP000504636"/>
    </source>
</evidence>
<dbReference type="Gene3D" id="3.30.160.60">
    <property type="entry name" value="Classic Zinc Finger"/>
    <property type="match status" value="2"/>
</dbReference>
<dbReference type="GO" id="GO:0005634">
    <property type="term" value="C:nucleus"/>
    <property type="evidence" value="ECO:0007669"/>
    <property type="project" value="UniProtKB-SubCell"/>
</dbReference>
<dbReference type="OrthoDB" id="9439903at2759"/>
<organism evidence="10">
    <name type="scientific">Mytilinidion resinicola</name>
    <dbReference type="NCBI Taxonomy" id="574789"/>
    <lineage>
        <taxon>Eukaryota</taxon>
        <taxon>Fungi</taxon>
        <taxon>Dikarya</taxon>
        <taxon>Ascomycota</taxon>
        <taxon>Pezizomycotina</taxon>
        <taxon>Dothideomycetes</taxon>
        <taxon>Pleosporomycetidae</taxon>
        <taxon>Mytilinidiales</taxon>
        <taxon>Mytilinidiaceae</taxon>
        <taxon>Mytilinidion</taxon>
    </lineage>
</organism>
<evidence type="ECO:0000256" key="3">
    <source>
        <dbReference type="ARBA" id="ARBA00022737"/>
    </source>
</evidence>
<evidence type="ECO:0000256" key="1">
    <source>
        <dbReference type="ARBA" id="ARBA00004123"/>
    </source>
</evidence>
<sequence length="332" mass="37000">MWIVFSFFRYSCLPEFHSSRPAAPSQYSLYFASSLADDLAGSAAERGTHPTFTSSNTHPGSTRSEGLIDPIRNAENKLECPHCNKTYLLLRHLKRHLLRHMGERPYQCHLCKDTFPRSDVLRRHFQKCTIRRGNPAGQNYLANSQSHLSEIPLPGARLEAQNPPSKSSNTLSPPFCSASFSDSMTNPDNALPWVPDAMTARSTTSRPSSRASSAGSTQSQRGRSRISTFFRRSSSAHSKASSGYEEIVLDANPTRSSSQTSALSGRRGPTGNLAKATMNAIKKVGAFWRCKILRKTVSATITRQKSVYTFLPLLEAPRCRFWFSNFVDWSNQ</sequence>
<feature type="region of interest" description="Disordered" evidence="8">
    <location>
        <begin position="199"/>
        <end position="271"/>
    </location>
</feature>
<dbReference type="SUPFAM" id="SSF57667">
    <property type="entry name" value="beta-beta-alpha zinc fingers"/>
    <property type="match status" value="1"/>
</dbReference>
<reference evidence="12" key="2">
    <citation type="submission" date="2020-04" db="EMBL/GenBank/DDBJ databases">
        <authorList>
            <consortium name="NCBI Genome Project"/>
        </authorList>
    </citation>
    <scope>NUCLEOTIDE SEQUENCE</scope>
    <source>
        <strain evidence="12">CBS 304.34</strain>
    </source>
</reference>
<dbReference type="PANTHER" id="PTHR40626">
    <property type="entry name" value="MIP31509P"/>
    <property type="match status" value="1"/>
</dbReference>
<dbReference type="GO" id="GO:0008270">
    <property type="term" value="F:zinc ion binding"/>
    <property type="evidence" value="ECO:0007669"/>
    <property type="project" value="UniProtKB-KW"/>
</dbReference>
<dbReference type="PROSITE" id="PS00028">
    <property type="entry name" value="ZINC_FINGER_C2H2_1"/>
    <property type="match status" value="1"/>
</dbReference>
<dbReference type="InterPro" id="IPR013087">
    <property type="entry name" value="Znf_C2H2_type"/>
</dbReference>
<reference evidence="10 12" key="1">
    <citation type="journal article" date="2020" name="Stud. Mycol.">
        <title>101 Dothideomycetes genomes: a test case for predicting lifestyles and emergence of pathogens.</title>
        <authorList>
            <person name="Haridas S."/>
            <person name="Albert R."/>
            <person name="Binder M."/>
            <person name="Bloem J."/>
            <person name="Labutti K."/>
            <person name="Salamov A."/>
            <person name="Andreopoulos B."/>
            <person name="Baker S."/>
            <person name="Barry K."/>
            <person name="Bills G."/>
            <person name="Bluhm B."/>
            <person name="Cannon C."/>
            <person name="Castanera R."/>
            <person name="Culley D."/>
            <person name="Daum C."/>
            <person name="Ezra D."/>
            <person name="Gonzalez J."/>
            <person name="Henrissat B."/>
            <person name="Kuo A."/>
            <person name="Liang C."/>
            <person name="Lipzen A."/>
            <person name="Lutzoni F."/>
            <person name="Magnuson J."/>
            <person name="Mondo S."/>
            <person name="Nolan M."/>
            <person name="Ohm R."/>
            <person name="Pangilinan J."/>
            <person name="Park H.-J."/>
            <person name="Ramirez L."/>
            <person name="Alfaro M."/>
            <person name="Sun H."/>
            <person name="Tritt A."/>
            <person name="Yoshinaga Y."/>
            <person name="Zwiers L.-H."/>
            <person name="Turgeon B."/>
            <person name="Goodwin S."/>
            <person name="Spatafora J."/>
            <person name="Crous P."/>
            <person name="Grigoriev I."/>
        </authorList>
    </citation>
    <scope>NUCLEOTIDE SEQUENCE</scope>
    <source>
        <strain evidence="10 12">CBS 304.34</strain>
    </source>
</reference>
<dbReference type="GO" id="GO:0000981">
    <property type="term" value="F:DNA-binding transcription factor activity, RNA polymerase II-specific"/>
    <property type="evidence" value="ECO:0007669"/>
    <property type="project" value="InterPro"/>
</dbReference>
<gene>
    <name evidence="10 12" type="ORF">BDZ99DRAFT_95248</name>
</gene>
<keyword evidence="11" id="KW-1185">Reference proteome</keyword>
<proteinExistence type="predicted"/>
<feature type="domain" description="C2H2-type" evidence="9">
    <location>
        <begin position="78"/>
        <end position="105"/>
    </location>
</feature>
<dbReference type="SMART" id="SM00355">
    <property type="entry name" value="ZnF_C2H2"/>
    <property type="match status" value="2"/>
</dbReference>
<evidence type="ECO:0000313" key="12">
    <source>
        <dbReference type="RefSeq" id="XP_033573417.1"/>
    </source>
</evidence>
<feature type="compositionally biased region" description="Polar residues" evidence="8">
    <location>
        <begin position="253"/>
        <end position="263"/>
    </location>
</feature>
<evidence type="ECO:0000256" key="4">
    <source>
        <dbReference type="ARBA" id="ARBA00022771"/>
    </source>
</evidence>
<comment type="subcellular location">
    <subcellularLocation>
        <location evidence="1">Nucleus</location>
    </subcellularLocation>
</comment>
<dbReference type="GO" id="GO:0000978">
    <property type="term" value="F:RNA polymerase II cis-regulatory region sequence-specific DNA binding"/>
    <property type="evidence" value="ECO:0007669"/>
    <property type="project" value="InterPro"/>
</dbReference>
<evidence type="ECO:0000256" key="7">
    <source>
        <dbReference type="PROSITE-ProRule" id="PRU00042"/>
    </source>
</evidence>
<dbReference type="InterPro" id="IPR036236">
    <property type="entry name" value="Znf_C2H2_sf"/>
</dbReference>
<keyword evidence="4 7" id="KW-0863">Zinc-finger</keyword>
<dbReference type="PROSITE" id="PS50157">
    <property type="entry name" value="ZINC_FINGER_C2H2_2"/>
    <property type="match status" value="2"/>
</dbReference>
<dbReference type="RefSeq" id="XP_033573417.1">
    <property type="nucleotide sequence ID" value="XM_033729064.1"/>
</dbReference>
<dbReference type="InterPro" id="IPR051059">
    <property type="entry name" value="VerF-like"/>
</dbReference>
<reference evidence="12" key="3">
    <citation type="submission" date="2025-04" db="UniProtKB">
        <authorList>
            <consortium name="RefSeq"/>
        </authorList>
    </citation>
    <scope>IDENTIFICATION</scope>
    <source>
        <strain evidence="12">CBS 304.34</strain>
    </source>
</reference>
<name>A0A6A6YD59_9PEZI</name>
<feature type="compositionally biased region" description="Low complexity" evidence="8">
    <location>
        <begin position="199"/>
        <end position="242"/>
    </location>
</feature>
<feature type="domain" description="C2H2-type" evidence="9">
    <location>
        <begin position="106"/>
        <end position="136"/>
    </location>
</feature>
<keyword evidence="2" id="KW-0479">Metal-binding</keyword>
<feature type="compositionally biased region" description="Polar residues" evidence="8">
    <location>
        <begin position="50"/>
        <end position="64"/>
    </location>
</feature>
<accession>A0A6A6YD59</accession>
<protein>
    <recommendedName>
        <fullName evidence="9">C2H2-type domain-containing protein</fullName>
    </recommendedName>
</protein>
<dbReference type="EMBL" id="MU003707">
    <property type="protein sequence ID" value="KAF2806453.1"/>
    <property type="molecule type" value="Genomic_DNA"/>
</dbReference>
<evidence type="ECO:0000256" key="6">
    <source>
        <dbReference type="ARBA" id="ARBA00023242"/>
    </source>
</evidence>
<keyword evidence="6" id="KW-0539">Nucleus</keyword>